<name>C1C3U1_AQUCT</name>
<keyword evidence="4" id="KW-0929">Antimicrobial</keyword>
<dbReference type="InterPro" id="IPR004275">
    <property type="entry name" value="Frog_antimicrobial_propeptide"/>
</dbReference>
<protein>
    <submittedName>
        <fullName evidence="9">Ranatuerin-4</fullName>
    </submittedName>
</protein>
<dbReference type="GO" id="GO:0098542">
    <property type="term" value="P:defense response to other organism"/>
    <property type="evidence" value="ECO:0007669"/>
    <property type="project" value="InterPro"/>
</dbReference>
<feature type="domain" description="Frog antimicrobial peptide propeptide" evidence="7">
    <location>
        <begin position="3"/>
        <end position="45"/>
    </location>
</feature>
<dbReference type="EMBL" id="BT081520">
    <property type="protein sequence ID" value="ACO51651.1"/>
    <property type="molecule type" value="mRNA"/>
</dbReference>
<dbReference type="Pfam" id="PF08018">
    <property type="entry name" value="Antimicrobial_1"/>
    <property type="match status" value="1"/>
</dbReference>
<evidence type="ECO:0000256" key="6">
    <source>
        <dbReference type="SAM" id="SignalP"/>
    </source>
</evidence>
<gene>
    <name evidence="9" type="primary">RAN4</name>
</gene>
<accession>C1C3U1</accession>
<feature type="domain" description="Frog antimicrobial peptide brevinin-1 type" evidence="8">
    <location>
        <begin position="47"/>
        <end position="70"/>
    </location>
</feature>
<comment type="subcellular location">
    <subcellularLocation>
        <location evidence="1">Secreted</location>
    </subcellularLocation>
</comment>
<feature type="chain" id="PRO_5002905167" evidence="6">
    <location>
        <begin position="23"/>
        <end position="70"/>
    </location>
</feature>
<evidence type="ECO:0000256" key="1">
    <source>
        <dbReference type="ARBA" id="ARBA00004613"/>
    </source>
</evidence>
<comment type="similarity">
    <text evidence="2">Belongs to the frog skin active peptide (FSAP) family. Brevinin subfamily.</text>
</comment>
<evidence type="ECO:0000313" key="9">
    <source>
        <dbReference type="EMBL" id="ACO51651.1"/>
    </source>
</evidence>
<organism evidence="9">
    <name type="scientific">Aquarana catesbeiana</name>
    <name type="common">American bullfrog</name>
    <name type="synonym">Rana catesbeiana</name>
    <dbReference type="NCBI Taxonomy" id="8400"/>
    <lineage>
        <taxon>Eukaryota</taxon>
        <taxon>Metazoa</taxon>
        <taxon>Chordata</taxon>
        <taxon>Craniata</taxon>
        <taxon>Vertebrata</taxon>
        <taxon>Euteleostomi</taxon>
        <taxon>Amphibia</taxon>
        <taxon>Batrachia</taxon>
        <taxon>Anura</taxon>
        <taxon>Neobatrachia</taxon>
        <taxon>Ranoidea</taxon>
        <taxon>Ranidae</taxon>
        <taxon>Aquarana</taxon>
    </lineage>
</organism>
<evidence type="ECO:0000259" key="8">
    <source>
        <dbReference type="Pfam" id="PF08018"/>
    </source>
</evidence>
<evidence type="ECO:0000256" key="4">
    <source>
        <dbReference type="ARBA" id="ARBA00022529"/>
    </source>
</evidence>
<sequence length="70" mass="8171">MFTSKKSLLLLFFLGTINLSFCEEERDAEEERRDNPDERDVEVEKRFLPFIARLAAKVFPSIICSVTKKC</sequence>
<proteinExistence type="evidence at transcript level"/>
<dbReference type="GO" id="GO:0005576">
    <property type="term" value="C:extracellular region"/>
    <property type="evidence" value="ECO:0007669"/>
    <property type="project" value="UniProtKB-SubCell"/>
</dbReference>
<feature type="signal peptide" evidence="6">
    <location>
        <begin position="1"/>
        <end position="22"/>
    </location>
</feature>
<evidence type="ECO:0000256" key="3">
    <source>
        <dbReference type="ARBA" id="ARBA00022525"/>
    </source>
</evidence>
<dbReference type="InterPro" id="IPR012520">
    <property type="entry name" value="Antimicrobial_frog_1"/>
</dbReference>
<dbReference type="AlphaFoldDB" id="C1C3U1"/>
<dbReference type="Pfam" id="PF03032">
    <property type="entry name" value="FSAP_sig_propep"/>
    <property type="match status" value="1"/>
</dbReference>
<reference evidence="9" key="1">
    <citation type="submission" date="2009-04" db="EMBL/GenBank/DDBJ databases">
        <title>Rana catesbeiana ESTs and full-length cDNAs.</title>
        <authorList>
            <person name="Helbing C.C."/>
            <person name="Veldhoen N."/>
            <person name="Leong J."/>
            <person name="Koop B.F."/>
        </authorList>
    </citation>
    <scope>NUCLEOTIDE SEQUENCE</scope>
    <source>
        <tissue evidence="9">Mixed tissue</tissue>
    </source>
</reference>
<keyword evidence="3" id="KW-0964">Secreted</keyword>
<evidence type="ECO:0000256" key="5">
    <source>
        <dbReference type="ARBA" id="ARBA00022729"/>
    </source>
</evidence>
<evidence type="ECO:0000256" key="2">
    <source>
        <dbReference type="ARBA" id="ARBA00008230"/>
    </source>
</evidence>
<keyword evidence="5 6" id="KW-0732">Signal</keyword>
<evidence type="ECO:0000259" key="7">
    <source>
        <dbReference type="Pfam" id="PF03032"/>
    </source>
</evidence>